<evidence type="ECO:0000256" key="1">
    <source>
        <dbReference type="SAM" id="Phobius"/>
    </source>
</evidence>
<keyword evidence="3" id="KW-1185">Reference proteome</keyword>
<feature type="transmembrane region" description="Helical" evidence="1">
    <location>
        <begin position="114"/>
        <end position="134"/>
    </location>
</feature>
<name>A0ABX2LGL9_9EURY</name>
<protein>
    <submittedName>
        <fullName evidence="2">Uncharacterized protein</fullName>
    </submittedName>
</protein>
<feature type="transmembrane region" description="Helical" evidence="1">
    <location>
        <begin position="20"/>
        <end position="43"/>
    </location>
</feature>
<keyword evidence="1" id="KW-0472">Membrane</keyword>
<keyword evidence="1" id="KW-1133">Transmembrane helix</keyword>
<dbReference type="EMBL" id="JABUQZ010000001">
    <property type="protein sequence ID" value="NUC72996.1"/>
    <property type="molecule type" value="Genomic_DNA"/>
</dbReference>
<sequence>MTQLGPWAPSDIPDPSQPFTLFGTFLFLVLLTALILWYFKFFLPPWNSIRLRATIGNLLSTGRISFRKRGTRAYLSIFGKNGLLTGPVFTLLILGISIWLLPETNLGKDVPGQLLSLQVGLTGAGTIVIVFLIERIASRDLGTNILNLFLARSKVVPFVGFLLSAIGANATIVHIVDASRPVETTGVILLSAGSLVAIGGFYWLTISLLLGYPFRELLESRLQLQVRQRIHRERLRAAADELVMSLPGIGVGQFTGSRRFLDSTKRVTGANMKDGESDGYLSDINYKNIRSITIQDGGENGGQVEAQISAQIGDRIKPNTTLVQIDNRNGTSIDSVKLSKTFKVSKDPVWRTNDEEFANSRSQLQQLAFEAIQEGNEPRFKSICEIYEELVKTYYEDVSSEGDWNWSLSTDPIGPLYNDLQEIHDQTIELGKHDFRIVVIDTIAATGYRWKEARLYSPVSNALTRLRSCYVRSPSEIPHLEYPLLSFRQILLGMDVTSADSLTEFKHLYQYNQKSLEELEWILKNSLEKDTSLGFKRSWNLTKEYYSSERESAIRSEVNRIRSGEDSEQEKSSPSSRISVLEAIQERFLQAIIDRQRLLFTAASALFHYYTEGSLSEDTFNDIRDNAVLEYFDSVEVVVEGYNAIFSGSNDPLKLERWGDMFGPDDFGGAKAVQMTVGDWILDGYCLLLLANFEEDWLNDSENLPSENPIPAEDPIIQREEEIINRLEEIPDQYDLDELFEGMDNVNERIFLACAFHEMAAEQAKDEERQRIADSNLDQQNVDTYKSQFRNGFGNRISLRKACIEAGIIEGASSIGKPSKIRRIQWKNILSKRPFVDGFGQVQQDNTARDGAHFAEQVRTPLVSALQPTFDEVDLESVEEVLTEIEYQIRNNDDIIAIVLGDFDIEGELWKRDTFEGVRDGAIGHLLDIPVYSDSYKEFDAAIIFSAETATLQEQYEDNDEIPIIHVQEVDPATVANQASLNPEQSVLIEVDYKYKPEAEVQNGIFYHLQPSENAE</sequence>
<evidence type="ECO:0000313" key="3">
    <source>
        <dbReference type="Proteomes" id="UP001016761"/>
    </source>
</evidence>
<feature type="transmembrane region" description="Helical" evidence="1">
    <location>
        <begin position="188"/>
        <end position="212"/>
    </location>
</feature>
<proteinExistence type="predicted"/>
<keyword evidence="1" id="KW-0812">Transmembrane</keyword>
<feature type="transmembrane region" description="Helical" evidence="1">
    <location>
        <begin position="155"/>
        <end position="176"/>
    </location>
</feature>
<feature type="transmembrane region" description="Helical" evidence="1">
    <location>
        <begin position="82"/>
        <end position="102"/>
    </location>
</feature>
<reference evidence="2 3" key="1">
    <citation type="submission" date="2020-06" db="EMBL/GenBank/DDBJ databases">
        <title>Haloterrigena sp. nov., an extremely halophilic archaeon isolated from a saline sediment.</title>
        <authorList>
            <person name="Liu B.-B."/>
        </authorList>
    </citation>
    <scope>NUCLEOTIDE SEQUENCE [LARGE SCALE GENOMIC DNA]</scope>
    <source>
        <strain evidence="2 3">SYSU A558-1</strain>
    </source>
</reference>
<dbReference type="RefSeq" id="WP_174680868.1">
    <property type="nucleotide sequence ID" value="NZ_JABUQZ010000001.1"/>
</dbReference>
<organism evidence="2 3">
    <name type="scientific">Haloterrigena gelatinilytica</name>
    <dbReference type="NCBI Taxonomy" id="2741724"/>
    <lineage>
        <taxon>Archaea</taxon>
        <taxon>Methanobacteriati</taxon>
        <taxon>Methanobacteriota</taxon>
        <taxon>Stenosarchaea group</taxon>
        <taxon>Halobacteria</taxon>
        <taxon>Halobacteriales</taxon>
        <taxon>Natrialbaceae</taxon>
        <taxon>Haloterrigena</taxon>
    </lineage>
</organism>
<comment type="caution">
    <text evidence="2">The sequence shown here is derived from an EMBL/GenBank/DDBJ whole genome shotgun (WGS) entry which is preliminary data.</text>
</comment>
<dbReference type="Proteomes" id="UP001016761">
    <property type="component" value="Unassembled WGS sequence"/>
</dbReference>
<gene>
    <name evidence="2" type="ORF">HTZ84_11855</name>
</gene>
<evidence type="ECO:0000313" key="2">
    <source>
        <dbReference type="EMBL" id="NUC72996.1"/>
    </source>
</evidence>
<accession>A0ABX2LGL9</accession>